<evidence type="ECO:0000313" key="2">
    <source>
        <dbReference type="Proteomes" id="UP001633002"/>
    </source>
</evidence>
<name>A0ABD3HV85_9MARC</name>
<reference evidence="1 2" key="1">
    <citation type="submission" date="2024-09" db="EMBL/GenBank/DDBJ databases">
        <title>Chromosome-scale assembly of Riccia sorocarpa.</title>
        <authorList>
            <person name="Paukszto L."/>
        </authorList>
    </citation>
    <scope>NUCLEOTIDE SEQUENCE [LARGE SCALE GENOMIC DNA]</scope>
    <source>
        <strain evidence="1">LP-2024</strain>
        <tissue evidence="1">Aerial parts of the thallus</tissue>
    </source>
</reference>
<keyword evidence="2" id="KW-1185">Reference proteome</keyword>
<dbReference type="EMBL" id="JBJQOH010000002">
    <property type="protein sequence ID" value="KAL3695403.1"/>
    <property type="molecule type" value="Genomic_DNA"/>
</dbReference>
<gene>
    <name evidence="1" type="ORF">R1sor_009479</name>
</gene>
<protein>
    <submittedName>
        <fullName evidence="1">Uncharacterized protein</fullName>
    </submittedName>
</protein>
<comment type="caution">
    <text evidence="1">The sequence shown here is derived from an EMBL/GenBank/DDBJ whole genome shotgun (WGS) entry which is preliminary data.</text>
</comment>
<evidence type="ECO:0000313" key="1">
    <source>
        <dbReference type="EMBL" id="KAL3695403.1"/>
    </source>
</evidence>
<dbReference type="AlphaFoldDB" id="A0ABD3HV85"/>
<dbReference type="Proteomes" id="UP001633002">
    <property type="component" value="Unassembled WGS sequence"/>
</dbReference>
<organism evidence="1 2">
    <name type="scientific">Riccia sorocarpa</name>
    <dbReference type="NCBI Taxonomy" id="122646"/>
    <lineage>
        <taxon>Eukaryota</taxon>
        <taxon>Viridiplantae</taxon>
        <taxon>Streptophyta</taxon>
        <taxon>Embryophyta</taxon>
        <taxon>Marchantiophyta</taxon>
        <taxon>Marchantiopsida</taxon>
        <taxon>Marchantiidae</taxon>
        <taxon>Marchantiales</taxon>
        <taxon>Ricciaceae</taxon>
        <taxon>Riccia</taxon>
    </lineage>
</organism>
<sequence>MSPSIFKLTPSCKRLTVKCASRKGGSSTVSSRDLAQKLPRKAVSETSPAGFNSFDGGVLLKRSEQLYTKLIAEYAYEGEVRELIVCERRKSEQNSKPVLDDWLPVAELALVSEQEASIILPQALPVLCREVAECAAKGAVALRSISWNWCVLFQCILTTFLPFNLLRHRVLETKLRGV</sequence>
<accession>A0ABD3HV85</accession>
<proteinExistence type="predicted"/>